<dbReference type="AlphaFoldDB" id="A0A6P4XRK4"/>
<dbReference type="Pfam" id="PF13613">
    <property type="entry name" value="HTH_Tnp_4"/>
    <property type="match status" value="1"/>
</dbReference>
<gene>
    <name evidence="9 10" type="primary">LOC109462593</name>
</gene>
<name>A0A6P4XRK4_BRABE</name>
<dbReference type="GeneID" id="109462593"/>
<dbReference type="RefSeq" id="XP_019614712.1">
    <property type="nucleotide sequence ID" value="XM_019759153.1"/>
</dbReference>
<protein>
    <submittedName>
        <fullName evidence="9 10">Uncharacterized protein LOC109462593</fullName>
    </submittedName>
</protein>
<evidence type="ECO:0000313" key="9">
    <source>
        <dbReference type="RefSeq" id="XP_019614712.1"/>
    </source>
</evidence>
<evidence type="ECO:0000256" key="6">
    <source>
        <dbReference type="SAM" id="MobiDB-lite"/>
    </source>
</evidence>
<keyword evidence="4 5" id="KW-0238">DNA-binding</keyword>
<dbReference type="GO" id="GO:0008270">
    <property type="term" value="F:zinc ion binding"/>
    <property type="evidence" value="ECO:0007669"/>
    <property type="project" value="UniProtKB-KW"/>
</dbReference>
<keyword evidence="8" id="KW-1185">Reference proteome</keyword>
<accession>A0A6P4XRK4</accession>
<feature type="region of interest" description="Disordered" evidence="6">
    <location>
        <begin position="98"/>
        <end position="123"/>
    </location>
</feature>
<evidence type="ECO:0000256" key="1">
    <source>
        <dbReference type="ARBA" id="ARBA00022723"/>
    </source>
</evidence>
<dbReference type="RefSeq" id="XP_019614713.1">
    <property type="nucleotide sequence ID" value="XM_019759154.1"/>
</dbReference>
<dbReference type="InterPro" id="IPR006612">
    <property type="entry name" value="THAP_Znf"/>
</dbReference>
<dbReference type="Proteomes" id="UP000515135">
    <property type="component" value="Unplaced"/>
</dbReference>
<keyword evidence="2 5" id="KW-0863">Zinc-finger</keyword>
<dbReference type="PROSITE" id="PS50950">
    <property type="entry name" value="ZF_THAP"/>
    <property type="match status" value="1"/>
</dbReference>
<organism evidence="8 10">
    <name type="scientific">Branchiostoma belcheri</name>
    <name type="common">Amphioxus</name>
    <dbReference type="NCBI Taxonomy" id="7741"/>
    <lineage>
        <taxon>Eukaryota</taxon>
        <taxon>Metazoa</taxon>
        <taxon>Chordata</taxon>
        <taxon>Cephalochordata</taxon>
        <taxon>Leptocardii</taxon>
        <taxon>Amphioxiformes</taxon>
        <taxon>Branchiostomatidae</taxon>
        <taxon>Branchiostoma</taxon>
    </lineage>
</organism>
<evidence type="ECO:0000313" key="8">
    <source>
        <dbReference type="Proteomes" id="UP000515135"/>
    </source>
</evidence>
<evidence type="ECO:0000259" key="7">
    <source>
        <dbReference type="PROSITE" id="PS50950"/>
    </source>
</evidence>
<sequence length="332" mass="38138">MSTRQCSVYECHNSGRKLKKWRETVCSIHQRLHRSCICPEPFRLLPFPTQRKDPDARQKWIRLVCRKSETNRNKIWVPNADSRICSIHFVDSEPTQANPYPTLHMGTLNTSSTPKPRKAPTPRRLVDTTTKKVLAKNSTTEENSTDTSVSSFPGHIHVNHDHDYDVSQKQECKTCECCSTKDAQIKRLKQMNTRLQLDVVGLKLKLKSQSQFSHNKLLKDSKVLFYTGLRNRKAFEELYSHIAPKLQRIRFWRGPSGLPKGVRRFTKSPRKFGPARKLGGRDLLLMTLMKLRLGLLNEDLADRFGVSTATCSRVLTTTLKFLSSEVFDPQTS</sequence>
<dbReference type="SMART" id="SM00980">
    <property type="entry name" value="THAP"/>
    <property type="match status" value="1"/>
</dbReference>
<dbReference type="PANTHER" id="PTHR23080:SF144">
    <property type="entry name" value="SPINDLE AND KINETOCHORE ASSOCIATED COMPLEX SUBUNIT 3"/>
    <property type="match status" value="1"/>
</dbReference>
<dbReference type="GO" id="GO:0003677">
    <property type="term" value="F:DNA binding"/>
    <property type="evidence" value="ECO:0007669"/>
    <property type="project" value="UniProtKB-UniRule"/>
</dbReference>
<dbReference type="Pfam" id="PF05485">
    <property type="entry name" value="THAP"/>
    <property type="match status" value="1"/>
</dbReference>
<reference evidence="9 10" key="1">
    <citation type="submission" date="2025-04" db="UniProtKB">
        <authorList>
            <consortium name="RefSeq"/>
        </authorList>
    </citation>
    <scope>IDENTIFICATION</scope>
    <source>
        <tissue evidence="9 10">Gonad</tissue>
    </source>
</reference>
<keyword evidence="3" id="KW-0862">Zinc</keyword>
<evidence type="ECO:0000256" key="2">
    <source>
        <dbReference type="ARBA" id="ARBA00022771"/>
    </source>
</evidence>
<evidence type="ECO:0000256" key="4">
    <source>
        <dbReference type="ARBA" id="ARBA00023125"/>
    </source>
</evidence>
<evidence type="ECO:0000256" key="5">
    <source>
        <dbReference type="PROSITE-ProRule" id="PRU00309"/>
    </source>
</evidence>
<feature type="domain" description="THAP-type" evidence="7">
    <location>
        <begin position="1"/>
        <end position="104"/>
    </location>
</feature>
<dbReference type="KEGG" id="bbel:109462593"/>
<evidence type="ECO:0000256" key="3">
    <source>
        <dbReference type="ARBA" id="ARBA00022833"/>
    </source>
</evidence>
<keyword evidence="1" id="KW-0479">Metal-binding</keyword>
<evidence type="ECO:0000313" key="10">
    <source>
        <dbReference type="RefSeq" id="XP_019614713.1"/>
    </source>
</evidence>
<dbReference type="InterPro" id="IPR027805">
    <property type="entry name" value="Transposase_HTH_dom"/>
</dbReference>
<dbReference type="PANTHER" id="PTHR23080">
    <property type="entry name" value="THAP DOMAIN PROTEIN"/>
    <property type="match status" value="1"/>
</dbReference>
<dbReference type="OrthoDB" id="10067850at2759"/>
<proteinExistence type="predicted"/>